<evidence type="ECO:0000313" key="2">
    <source>
        <dbReference type="Proteomes" id="UP000001514"/>
    </source>
</evidence>
<dbReference type="Gramene" id="EFJ28162">
    <property type="protein sequence ID" value="EFJ28162"/>
    <property type="gene ID" value="SELMODRAFT_411462"/>
</dbReference>
<dbReference type="HOGENOM" id="CLU_971136_0_0_1"/>
<organism evidence="2">
    <name type="scientific">Selaginella moellendorffii</name>
    <name type="common">Spikemoss</name>
    <dbReference type="NCBI Taxonomy" id="88036"/>
    <lineage>
        <taxon>Eukaryota</taxon>
        <taxon>Viridiplantae</taxon>
        <taxon>Streptophyta</taxon>
        <taxon>Embryophyta</taxon>
        <taxon>Tracheophyta</taxon>
        <taxon>Lycopodiopsida</taxon>
        <taxon>Selaginellales</taxon>
        <taxon>Selaginellaceae</taxon>
        <taxon>Selaginella</taxon>
    </lineage>
</organism>
<dbReference type="AlphaFoldDB" id="D8RI10"/>
<dbReference type="Proteomes" id="UP000001514">
    <property type="component" value="Unassembled WGS sequence"/>
</dbReference>
<dbReference type="STRING" id="88036.D8RI10"/>
<dbReference type="InParanoid" id="D8RI10"/>
<evidence type="ECO:0008006" key="3">
    <source>
        <dbReference type="Google" id="ProtNLM"/>
    </source>
</evidence>
<evidence type="ECO:0000313" key="1">
    <source>
        <dbReference type="EMBL" id="EFJ28162.1"/>
    </source>
</evidence>
<protein>
    <recommendedName>
        <fullName evidence="3">DUF4371 domain-containing protein</fullName>
    </recommendedName>
</protein>
<gene>
    <name evidence="1" type="ORF">SELMODRAFT_411462</name>
</gene>
<reference evidence="1 2" key="1">
    <citation type="journal article" date="2011" name="Science">
        <title>The Selaginella genome identifies genetic changes associated with the evolution of vascular plants.</title>
        <authorList>
            <person name="Banks J.A."/>
            <person name="Nishiyama T."/>
            <person name="Hasebe M."/>
            <person name="Bowman J.L."/>
            <person name="Gribskov M."/>
            <person name="dePamphilis C."/>
            <person name="Albert V.A."/>
            <person name="Aono N."/>
            <person name="Aoyama T."/>
            <person name="Ambrose B.A."/>
            <person name="Ashton N.W."/>
            <person name="Axtell M.J."/>
            <person name="Barker E."/>
            <person name="Barker M.S."/>
            <person name="Bennetzen J.L."/>
            <person name="Bonawitz N.D."/>
            <person name="Chapple C."/>
            <person name="Cheng C."/>
            <person name="Correa L.G."/>
            <person name="Dacre M."/>
            <person name="DeBarry J."/>
            <person name="Dreyer I."/>
            <person name="Elias M."/>
            <person name="Engstrom E.M."/>
            <person name="Estelle M."/>
            <person name="Feng L."/>
            <person name="Finet C."/>
            <person name="Floyd S.K."/>
            <person name="Frommer W.B."/>
            <person name="Fujita T."/>
            <person name="Gramzow L."/>
            <person name="Gutensohn M."/>
            <person name="Harholt J."/>
            <person name="Hattori M."/>
            <person name="Heyl A."/>
            <person name="Hirai T."/>
            <person name="Hiwatashi Y."/>
            <person name="Ishikawa M."/>
            <person name="Iwata M."/>
            <person name="Karol K.G."/>
            <person name="Koehler B."/>
            <person name="Kolukisaoglu U."/>
            <person name="Kubo M."/>
            <person name="Kurata T."/>
            <person name="Lalonde S."/>
            <person name="Li K."/>
            <person name="Li Y."/>
            <person name="Litt A."/>
            <person name="Lyons E."/>
            <person name="Manning G."/>
            <person name="Maruyama T."/>
            <person name="Michael T.P."/>
            <person name="Mikami K."/>
            <person name="Miyazaki S."/>
            <person name="Morinaga S."/>
            <person name="Murata T."/>
            <person name="Mueller-Roeber B."/>
            <person name="Nelson D.R."/>
            <person name="Obara M."/>
            <person name="Oguri Y."/>
            <person name="Olmstead R.G."/>
            <person name="Onodera N."/>
            <person name="Petersen B.L."/>
            <person name="Pils B."/>
            <person name="Prigge M."/>
            <person name="Rensing S.A."/>
            <person name="Riano-Pachon D.M."/>
            <person name="Roberts A.W."/>
            <person name="Sato Y."/>
            <person name="Scheller H.V."/>
            <person name="Schulz B."/>
            <person name="Schulz C."/>
            <person name="Shakirov E.V."/>
            <person name="Shibagaki N."/>
            <person name="Shinohara N."/>
            <person name="Shippen D.E."/>
            <person name="Soerensen I."/>
            <person name="Sotooka R."/>
            <person name="Sugimoto N."/>
            <person name="Sugita M."/>
            <person name="Sumikawa N."/>
            <person name="Tanurdzic M."/>
            <person name="Theissen G."/>
            <person name="Ulvskov P."/>
            <person name="Wakazuki S."/>
            <person name="Weng J.K."/>
            <person name="Willats W.W."/>
            <person name="Wipf D."/>
            <person name="Wolf P.G."/>
            <person name="Yang L."/>
            <person name="Zimmer A.D."/>
            <person name="Zhu Q."/>
            <person name="Mitros T."/>
            <person name="Hellsten U."/>
            <person name="Loque D."/>
            <person name="Otillar R."/>
            <person name="Salamov A."/>
            <person name="Schmutz J."/>
            <person name="Shapiro H."/>
            <person name="Lindquist E."/>
            <person name="Lucas S."/>
            <person name="Rokhsar D."/>
            <person name="Grigoriev I.V."/>
        </authorList>
    </citation>
    <scope>NUCLEOTIDE SEQUENCE [LARGE SCALE GENOMIC DNA]</scope>
</reference>
<accession>D8RI10</accession>
<dbReference type="EMBL" id="GL377580">
    <property type="protein sequence ID" value="EFJ28162.1"/>
    <property type="molecule type" value="Genomic_DNA"/>
</dbReference>
<dbReference type="PANTHER" id="PTHR46880:SF5">
    <property type="entry name" value="DUF4371 DOMAIN-CONTAINING PROTEIN"/>
    <property type="match status" value="1"/>
</dbReference>
<dbReference type="KEGG" id="smo:SELMODRAFT_411462"/>
<proteinExistence type="predicted"/>
<name>D8RI10_SELML</name>
<sequence>MVDESIDISTMKHLIFYVTYIECGCVKTSYLGIVNIGDSGAANAYGDGECATQCMTIDKLVNKVAAYFSKSSKRLAQLMEIEMEHDYTKLKLQRIQDTRWLSRGGAFSKFCECLELVAELFKRSGKLQLYNKLKTLKNMYVLHFLADVLQVMSSLNQKFQEKLIDITMVGPLCRETIVKLNQYYISDEIDLNGNPIDGRSYPHILDGGSKDGFLHALRASIKGDAYRTMQLIRSEDGSDLQGAVQFQISFTSTLIAAIRQRLQDIGILSKMQVLALVNLPILVKENK</sequence>
<dbReference type="eggNOG" id="ENOG502R8WP">
    <property type="taxonomic scope" value="Eukaryota"/>
</dbReference>
<keyword evidence="2" id="KW-1185">Reference proteome</keyword>
<dbReference type="PANTHER" id="PTHR46880">
    <property type="entry name" value="RAS-ASSOCIATING DOMAIN-CONTAINING PROTEIN"/>
    <property type="match status" value="1"/>
</dbReference>